<protein>
    <submittedName>
        <fullName evidence="1">Uncharacterized protein</fullName>
    </submittedName>
</protein>
<sequence length="159" mass="17825">MINAAKKITNSNQKTLKNTGLATRNEMSVSIGSPVNNVLPFPASYLEKQQSRSITCTWKDVYQRSLIQHKCDKWVMVVNANKAQLKALSILDNTVNLLSVNPEKEIEFSTLIATLKCGNCASMIITNRQFSEQQLRLLTITAAQNDCQCIVIEKELNLH</sequence>
<gene>
    <name evidence="1" type="ORF">FE810_16775</name>
</gene>
<comment type="caution">
    <text evidence="1">The sequence shown here is derived from an EMBL/GenBank/DDBJ whole genome shotgun (WGS) entry which is preliminary data.</text>
</comment>
<evidence type="ECO:0000313" key="1">
    <source>
        <dbReference type="EMBL" id="TLU59494.1"/>
    </source>
</evidence>
<dbReference type="OrthoDB" id="6226415at2"/>
<organism evidence="1 2">
    <name type="scientific">Thalassotalea litorea</name>
    <dbReference type="NCBI Taxonomy" id="2020715"/>
    <lineage>
        <taxon>Bacteria</taxon>
        <taxon>Pseudomonadati</taxon>
        <taxon>Pseudomonadota</taxon>
        <taxon>Gammaproteobacteria</taxon>
        <taxon>Alteromonadales</taxon>
        <taxon>Colwelliaceae</taxon>
        <taxon>Thalassotalea</taxon>
    </lineage>
</organism>
<dbReference type="Proteomes" id="UP000307790">
    <property type="component" value="Unassembled WGS sequence"/>
</dbReference>
<name>A0A5R9IE78_9GAMM</name>
<accession>A0A5R9IE78</accession>
<dbReference type="RefSeq" id="WP_138321797.1">
    <property type="nucleotide sequence ID" value="NZ_VCBC01000026.1"/>
</dbReference>
<evidence type="ECO:0000313" key="2">
    <source>
        <dbReference type="Proteomes" id="UP000307790"/>
    </source>
</evidence>
<dbReference type="InterPro" id="IPR027417">
    <property type="entry name" value="P-loop_NTPase"/>
</dbReference>
<dbReference type="Gene3D" id="3.40.50.300">
    <property type="entry name" value="P-loop containing nucleotide triphosphate hydrolases"/>
    <property type="match status" value="1"/>
</dbReference>
<reference evidence="1 2" key="1">
    <citation type="submission" date="2019-05" db="EMBL/GenBank/DDBJ databases">
        <title>Genome sequences of Thalassotalea litorea 1K03283.</title>
        <authorList>
            <person name="Zhang D."/>
        </authorList>
    </citation>
    <scope>NUCLEOTIDE SEQUENCE [LARGE SCALE GENOMIC DNA]</scope>
    <source>
        <strain evidence="1 2">MCCC 1K03283</strain>
    </source>
</reference>
<proteinExistence type="predicted"/>
<keyword evidence="2" id="KW-1185">Reference proteome</keyword>
<dbReference type="EMBL" id="VCBC01000026">
    <property type="protein sequence ID" value="TLU59494.1"/>
    <property type="molecule type" value="Genomic_DNA"/>
</dbReference>
<dbReference type="AlphaFoldDB" id="A0A5R9IE78"/>